<dbReference type="SUPFAM" id="SSF50978">
    <property type="entry name" value="WD40 repeat-like"/>
    <property type="match status" value="1"/>
</dbReference>
<dbReference type="InterPro" id="IPR015424">
    <property type="entry name" value="PyrdxlP-dep_Trfase"/>
</dbReference>
<sequence length="1098" mass="119789">MTSSESLFDRLDEIETQWNDDCASNPHHTAITDASLPGREGLREYPATLALYRICDLVEEATKQELGPGELHEFLEAASALESSVIHLAYGTSSVDAGSRFIPISCKNIVAEGNRNHQLQGLQPDEESPEEAFVLGFMRALPGLVTRTFGAPDIDPAVLEGPIEEIIQSARNVLRQDLQQRQIYAPRSRPSEAQKYDPESRPSERHSTPLARFRDGRPAIPSDASSQLVAFAEARCEILSGDIARPLRMVVADDTVAVICADGRADADPKMFLEPVARATTSFASFGPDMEIRQRWHGTYIARAHPGQQSFSDAMVIRGDGARVFRSGENGMATWDVDSLPTHGPRGTKRVGKKLKQEDFNYQWLRDDTEEIEWSAGSPPSTKLTGKAVSNLLVAENHPGIDTQILGVPRIFREGATSATVVDLQTEQLVMRFFGHGANIGSIATTSGLRTGGDGDPNSFVTAAFDGGVRLYDVRQPTPQFAIDHGSEMLSCALYEYIGGQPFIIYGTQESQQIKVWDVRSRAPLYELATGNNAVFDLAWDATNQTLLAVTQCSNRSRSGAVSGYRWAKIGSYGREWLGGEPRVNNVGDEEEGSENDPDFVHGWPKNAWHAEKSFGVAFDAGRHRMFCYQFKLDANPKILPEYGQTNPAQERSCKRLISSTTLRKNMSTATDTSSLLQYGANVTKGIARITPGIMTKGRGSYVEYDDGRTMLDFTCGIGVTNLGHCHPKVSKAAADQCMNIVHAQCSIAFHEPYLRLIEKLLPVMPDPSLDSFFFWNSGTEAIEASLRLARLVTGKQNIICMQGGYHGRTFGSMAVTRSKTIYSLGVAPLMPGVFTTPFPFWHQMGLPVSTPEDELVKQCLYQLDLVLSQQTAPSDTAAILIEPVIGEGGYVPAPPAFLRGLREVCDKHNMLLIIDEVQSGFGRTGRFFAIEESGVRPDVLVIAKGLANGFPLSGVISRRELTDKLPPGSFGGTYAGNAVACAAANAVVDAMHDEHVIANVNARSAELFSSLNALKSAHPNHIVDVRGRGLMVAVEFAGGESLASRVAKKCIEKGMIILTTSVFDVVRFIPPLNISEADLKKGAEIFKQAVEEVVREG</sequence>
<comment type="cofactor">
    <cofactor evidence="1">
        <name>pyridoxal 5'-phosphate</name>
        <dbReference type="ChEBI" id="CHEBI:597326"/>
    </cofactor>
</comment>
<organism evidence="5 6">
    <name type="scientific">Mycena chlorophos</name>
    <name type="common">Agaric fungus</name>
    <name type="synonym">Agaricus chlorophos</name>
    <dbReference type="NCBI Taxonomy" id="658473"/>
    <lineage>
        <taxon>Eukaryota</taxon>
        <taxon>Fungi</taxon>
        <taxon>Dikarya</taxon>
        <taxon>Basidiomycota</taxon>
        <taxon>Agaricomycotina</taxon>
        <taxon>Agaricomycetes</taxon>
        <taxon>Agaricomycetidae</taxon>
        <taxon>Agaricales</taxon>
        <taxon>Marasmiineae</taxon>
        <taxon>Mycenaceae</taxon>
        <taxon>Mycena</taxon>
    </lineage>
</organism>
<evidence type="ECO:0000256" key="3">
    <source>
        <dbReference type="ARBA" id="ARBA00022898"/>
    </source>
</evidence>
<name>A0ABQ0LEB1_MYCCL</name>
<dbReference type="SUPFAM" id="SSF53383">
    <property type="entry name" value="PLP-dependent transferases"/>
    <property type="match status" value="1"/>
</dbReference>
<dbReference type="CDD" id="cd00610">
    <property type="entry name" value="OAT_like"/>
    <property type="match status" value="1"/>
</dbReference>
<evidence type="ECO:0000313" key="5">
    <source>
        <dbReference type="EMBL" id="GAT48862.1"/>
    </source>
</evidence>
<gene>
    <name evidence="5" type="ORF">MCHLO_06232</name>
</gene>
<dbReference type="InterPro" id="IPR050103">
    <property type="entry name" value="Class-III_PLP-dep_AT"/>
</dbReference>
<keyword evidence="6" id="KW-1185">Reference proteome</keyword>
<dbReference type="Gene3D" id="3.90.1150.10">
    <property type="entry name" value="Aspartate Aminotransferase, domain 1"/>
    <property type="match status" value="1"/>
</dbReference>
<dbReference type="Proteomes" id="UP000815677">
    <property type="component" value="Unassembled WGS sequence"/>
</dbReference>
<evidence type="ECO:0000256" key="2">
    <source>
        <dbReference type="ARBA" id="ARBA00008954"/>
    </source>
</evidence>
<feature type="compositionally biased region" description="Basic and acidic residues" evidence="4">
    <location>
        <begin position="189"/>
        <end position="217"/>
    </location>
</feature>
<accession>A0ABQ0LEB1</accession>
<feature type="region of interest" description="Disordered" evidence="4">
    <location>
        <begin position="181"/>
        <end position="219"/>
    </location>
</feature>
<dbReference type="InterPro" id="IPR005814">
    <property type="entry name" value="Aminotrans_3"/>
</dbReference>
<evidence type="ECO:0000256" key="4">
    <source>
        <dbReference type="SAM" id="MobiDB-lite"/>
    </source>
</evidence>
<dbReference type="Gene3D" id="3.40.640.10">
    <property type="entry name" value="Type I PLP-dependent aspartate aminotransferase-like (Major domain)"/>
    <property type="match status" value="1"/>
</dbReference>
<dbReference type="InterPro" id="IPR049704">
    <property type="entry name" value="Aminotrans_3_PPA_site"/>
</dbReference>
<comment type="similarity">
    <text evidence="2">Belongs to the class-III pyridoxal-phosphate-dependent aminotransferase family.</text>
</comment>
<keyword evidence="5" id="KW-0808">Transferase</keyword>
<dbReference type="InterPro" id="IPR015421">
    <property type="entry name" value="PyrdxlP-dep_Trfase_major"/>
</dbReference>
<dbReference type="InterPro" id="IPR015422">
    <property type="entry name" value="PyrdxlP-dep_Trfase_small"/>
</dbReference>
<proteinExistence type="inferred from homology"/>
<keyword evidence="3" id="KW-0663">Pyridoxal phosphate</keyword>
<dbReference type="EMBL" id="DF844984">
    <property type="protein sequence ID" value="GAT48862.1"/>
    <property type="molecule type" value="Genomic_DNA"/>
</dbReference>
<dbReference type="PROSITE" id="PS00600">
    <property type="entry name" value="AA_TRANSFER_CLASS_3"/>
    <property type="match status" value="1"/>
</dbReference>
<dbReference type="PANTHER" id="PTHR11986">
    <property type="entry name" value="AMINOTRANSFERASE CLASS III"/>
    <property type="match status" value="1"/>
</dbReference>
<dbReference type="InterPro" id="IPR015943">
    <property type="entry name" value="WD40/YVTN_repeat-like_dom_sf"/>
</dbReference>
<evidence type="ECO:0000256" key="1">
    <source>
        <dbReference type="ARBA" id="ARBA00001933"/>
    </source>
</evidence>
<dbReference type="InterPro" id="IPR036322">
    <property type="entry name" value="WD40_repeat_dom_sf"/>
</dbReference>
<dbReference type="GO" id="GO:0008483">
    <property type="term" value="F:transaminase activity"/>
    <property type="evidence" value="ECO:0007669"/>
    <property type="project" value="UniProtKB-KW"/>
</dbReference>
<evidence type="ECO:0000313" key="6">
    <source>
        <dbReference type="Proteomes" id="UP000815677"/>
    </source>
</evidence>
<keyword evidence="5" id="KW-0032">Aminotransferase</keyword>
<dbReference type="Gene3D" id="2.130.10.10">
    <property type="entry name" value="YVTN repeat-like/Quinoprotein amine dehydrogenase"/>
    <property type="match status" value="1"/>
</dbReference>
<protein>
    <submittedName>
        <fullName evidence="5">Acetylornithine aminotransferase</fullName>
    </submittedName>
</protein>
<dbReference type="Pfam" id="PF00202">
    <property type="entry name" value="Aminotran_3"/>
    <property type="match status" value="1"/>
</dbReference>
<reference evidence="5" key="1">
    <citation type="submission" date="2014-09" db="EMBL/GenBank/DDBJ databases">
        <title>Genome sequence of the luminous mushroom Mycena chlorophos for searching fungal bioluminescence genes.</title>
        <authorList>
            <person name="Tanaka Y."/>
            <person name="Kasuga D."/>
            <person name="Oba Y."/>
            <person name="Hase S."/>
            <person name="Sato K."/>
            <person name="Oba Y."/>
            <person name="Sakakibara Y."/>
        </authorList>
    </citation>
    <scope>NUCLEOTIDE SEQUENCE</scope>
</reference>